<dbReference type="SUPFAM" id="SSF52833">
    <property type="entry name" value="Thioredoxin-like"/>
    <property type="match status" value="1"/>
</dbReference>
<dbReference type="Pfam" id="PF00462">
    <property type="entry name" value="Glutaredoxin"/>
    <property type="match status" value="1"/>
</dbReference>
<accession>A0A8T0GZK7</accession>
<sequence length="141" mass="15497">MASTRMLTWASLAVAVLVVLQLGSPVEGGSDKLAYVKKVVAENKLVIFSKSYCPYCRRAKSVFENMKETPFVIELDERDDGDAIQQALGKFIGRRTVPQVFINGEHIGGSDDTVAAEQSGKLKKLLKASSVRQEESFKSEL</sequence>
<dbReference type="FunFam" id="3.40.30.10:FF:000026">
    <property type="entry name" value="Glutaredoxin 2"/>
    <property type="match status" value="1"/>
</dbReference>
<evidence type="ECO:0000256" key="4">
    <source>
        <dbReference type="ARBA" id="ARBA00023157"/>
    </source>
</evidence>
<evidence type="ECO:0000256" key="6">
    <source>
        <dbReference type="SAM" id="SignalP"/>
    </source>
</evidence>
<evidence type="ECO:0000313" key="8">
    <source>
        <dbReference type="EMBL" id="KAG0563619.1"/>
    </source>
</evidence>
<evidence type="ECO:0000256" key="2">
    <source>
        <dbReference type="ARBA" id="ARBA00022448"/>
    </source>
</evidence>
<dbReference type="InterPro" id="IPR011899">
    <property type="entry name" value="Glutaredoxin_euk/vir"/>
</dbReference>
<reference evidence="8" key="1">
    <citation type="submission" date="2020-06" db="EMBL/GenBank/DDBJ databases">
        <title>WGS assembly of Ceratodon purpureus strain R40.</title>
        <authorList>
            <person name="Carey S.B."/>
            <person name="Jenkins J."/>
            <person name="Shu S."/>
            <person name="Lovell J.T."/>
            <person name="Sreedasyam A."/>
            <person name="Maumus F."/>
            <person name="Tiley G.P."/>
            <person name="Fernandez-Pozo N."/>
            <person name="Barry K."/>
            <person name="Chen C."/>
            <person name="Wang M."/>
            <person name="Lipzen A."/>
            <person name="Daum C."/>
            <person name="Saski C.A."/>
            <person name="Payton A.C."/>
            <person name="Mcbreen J.C."/>
            <person name="Conrad R.E."/>
            <person name="Kollar L.M."/>
            <person name="Olsson S."/>
            <person name="Huttunen S."/>
            <person name="Landis J.B."/>
            <person name="Wickett N.J."/>
            <person name="Johnson M.G."/>
            <person name="Rensing S.A."/>
            <person name="Grimwood J."/>
            <person name="Schmutz J."/>
            <person name="Mcdaniel S.F."/>
        </authorList>
    </citation>
    <scope>NUCLEOTIDE SEQUENCE</scope>
    <source>
        <strain evidence="8">R40</strain>
    </source>
</reference>
<keyword evidence="2" id="KW-0813">Transport</keyword>
<name>A0A8T0GZK7_CERPU</name>
<dbReference type="NCBIfam" id="TIGR02180">
    <property type="entry name" value="GRX_euk"/>
    <property type="match status" value="1"/>
</dbReference>
<dbReference type="PRINTS" id="PR00160">
    <property type="entry name" value="GLUTAREDOXIN"/>
</dbReference>
<evidence type="ECO:0000256" key="3">
    <source>
        <dbReference type="ARBA" id="ARBA00022982"/>
    </source>
</evidence>
<evidence type="ECO:0000313" key="9">
    <source>
        <dbReference type="Proteomes" id="UP000822688"/>
    </source>
</evidence>
<dbReference type="CDD" id="cd03419">
    <property type="entry name" value="GRX_GRXh_1_2_like"/>
    <property type="match status" value="1"/>
</dbReference>
<dbReference type="PANTHER" id="PTHR45694:SF5">
    <property type="entry name" value="GLUTAREDOXIN 2"/>
    <property type="match status" value="1"/>
</dbReference>
<feature type="chain" id="PRO_5035794709" description="Glutaredoxin domain-containing protein" evidence="6">
    <location>
        <begin position="29"/>
        <end position="141"/>
    </location>
</feature>
<keyword evidence="9" id="KW-1185">Reference proteome</keyword>
<keyword evidence="6" id="KW-0732">Signal</keyword>
<dbReference type="GO" id="GO:0034599">
    <property type="term" value="P:cellular response to oxidative stress"/>
    <property type="evidence" value="ECO:0007669"/>
    <property type="project" value="TreeGrafter"/>
</dbReference>
<keyword evidence="4" id="KW-1015">Disulfide bond</keyword>
<organism evidence="8 9">
    <name type="scientific">Ceratodon purpureus</name>
    <name type="common">Fire moss</name>
    <name type="synonym">Dicranum purpureum</name>
    <dbReference type="NCBI Taxonomy" id="3225"/>
    <lineage>
        <taxon>Eukaryota</taxon>
        <taxon>Viridiplantae</taxon>
        <taxon>Streptophyta</taxon>
        <taxon>Embryophyta</taxon>
        <taxon>Bryophyta</taxon>
        <taxon>Bryophytina</taxon>
        <taxon>Bryopsida</taxon>
        <taxon>Dicranidae</taxon>
        <taxon>Pseudoditrichales</taxon>
        <taxon>Ditrichaceae</taxon>
        <taxon>Ceratodon</taxon>
    </lineage>
</organism>
<feature type="signal peptide" evidence="6">
    <location>
        <begin position="1"/>
        <end position="28"/>
    </location>
</feature>
<dbReference type="GO" id="GO:0015038">
    <property type="term" value="F:glutathione disulfide oxidoreductase activity"/>
    <property type="evidence" value="ECO:0007669"/>
    <property type="project" value="TreeGrafter"/>
</dbReference>
<dbReference type="GO" id="GO:0005737">
    <property type="term" value="C:cytoplasm"/>
    <property type="evidence" value="ECO:0007669"/>
    <property type="project" value="TreeGrafter"/>
</dbReference>
<dbReference type="PROSITE" id="PS51354">
    <property type="entry name" value="GLUTAREDOXIN_2"/>
    <property type="match status" value="1"/>
</dbReference>
<dbReference type="PROSITE" id="PS00195">
    <property type="entry name" value="GLUTAREDOXIN_1"/>
    <property type="match status" value="1"/>
</dbReference>
<dbReference type="InterPro" id="IPR014025">
    <property type="entry name" value="Glutaredoxin_subgr"/>
</dbReference>
<feature type="domain" description="Glutaredoxin" evidence="7">
    <location>
        <begin position="46"/>
        <end position="107"/>
    </location>
</feature>
<dbReference type="OrthoDB" id="418495at2759"/>
<dbReference type="EMBL" id="CM026429">
    <property type="protein sequence ID" value="KAG0563619.1"/>
    <property type="molecule type" value="Genomic_DNA"/>
</dbReference>
<dbReference type="InterPro" id="IPR002109">
    <property type="entry name" value="Glutaredoxin"/>
</dbReference>
<keyword evidence="3" id="KW-0249">Electron transport</keyword>
<dbReference type="Proteomes" id="UP000822688">
    <property type="component" value="Chromosome 8"/>
</dbReference>
<dbReference type="AlphaFoldDB" id="A0A8T0GZK7"/>
<evidence type="ECO:0000259" key="7">
    <source>
        <dbReference type="Pfam" id="PF00462"/>
    </source>
</evidence>
<evidence type="ECO:0000256" key="1">
    <source>
        <dbReference type="ARBA" id="ARBA00007190"/>
    </source>
</evidence>
<gene>
    <name evidence="8" type="ORF">KC19_8G045700</name>
</gene>
<dbReference type="Gene3D" id="3.40.30.10">
    <property type="entry name" value="Glutaredoxin"/>
    <property type="match status" value="1"/>
</dbReference>
<keyword evidence="5" id="KW-0676">Redox-active center</keyword>
<dbReference type="InterPro" id="IPR011767">
    <property type="entry name" value="GLR_AS"/>
</dbReference>
<comment type="similarity">
    <text evidence="1">Belongs to the glutaredoxin family. CPYC subfamily.</text>
</comment>
<dbReference type="PANTHER" id="PTHR45694">
    <property type="entry name" value="GLUTAREDOXIN 2"/>
    <property type="match status" value="1"/>
</dbReference>
<protein>
    <recommendedName>
        <fullName evidence="7">Glutaredoxin domain-containing protein</fullName>
    </recommendedName>
</protein>
<evidence type="ECO:0000256" key="5">
    <source>
        <dbReference type="ARBA" id="ARBA00023284"/>
    </source>
</evidence>
<dbReference type="InterPro" id="IPR036249">
    <property type="entry name" value="Thioredoxin-like_sf"/>
</dbReference>
<comment type="caution">
    <text evidence="8">The sequence shown here is derived from an EMBL/GenBank/DDBJ whole genome shotgun (WGS) entry which is preliminary data.</text>
</comment>
<proteinExistence type="inferred from homology"/>